<dbReference type="Proteomes" id="UP000199138">
    <property type="component" value="Unassembled WGS sequence"/>
</dbReference>
<dbReference type="SUPFAM" id="SSF53067">
    <property type="entry name" value="Actin-like ATPase domain"/>
    <property type="match status" value="1"/>
</dbReference>
<dbReference type="EMBL" id="FPBK01000006">
    <property type="protein sequence ID" value="SFU53243.1"/>
    <property type="molecule type" value="Genomic_DNA"/>
</dbReference>
<gene>
    <name evidence="1" type="ORF">SAMN05216480_10679</name>
</gene>
<organism evidence="1 2">
    <name type="scientific">Pustulibacterium marinum</name>
    <dbReference type="NCBI Taxonomy" id="1224947"/>
    <lineage>
        <taxon>Bacteria</taxon>
        <taxon>Pseudomonadati</taxon>
        <taxon>Bacteroidota</taxon>
        <taxon>Flavobacteriia</taxon>
        <taxon>Flavobacteriales</taxon>
        <taxon>Flavobacteriaceae</taxon>
        <taxon>Pustulibacterium</taxon>
    </lineage>
</organism>
<dbReference type="STRING" id="1224947.SAMN05216480_10679"/>
<dbReference type="AlphaFoldDB" id="A0A1I7GXT4"/>
<proteinExistence type="predicted"/>
<protein>
    <submittedName>
        <fullName evidence="1">Uncharacterized protein</fullName>
    </submittedName>
</protein>
<dbReference type="InterPro" id="IPR043129">
    <property type="entry name" value="ATPase_NBD"/>
</dbReference>
<reference evidence="1 2" key="1">
    <citation type="submission" date="2016-10" db="EMBL/GenBank/DDBJ databases">
        <authorList>
            <person name="de Groot N.N."/>
        </authorList>
    </citation>
    <scope>NUCLEOTIDE SEQUENCE [LARGE SCALE GENOMIC DNA]</scope>
    <source>
        <strain evidence="1 2">CGMCC 1.12333</strain>
    </source>
</reference>
<evidence type="ECO:0000313" key="1">
    <source>
        <dbReference type="EMBL" id="SFU53243.1"/>
    </source>
</evidence>
<dbReference type="OrthoDB" id="1028138at2"/>
<sequence>MANKVYRIHQDGAQLEDWFVSGPLNDNIIDSINTDGGDGKKMPTSIPSPFARVDLVRTAFKSINNTNIDGNIKNGRAAVSDYHKLVSDALDIGQIFFNYNRHKKYLSLVQWDIEDSLNRLLDTHNKAHQHFGKTIKLFLNQDSSQYNFDVFDKIYILKYKHQIIGATSPRTLFFAAPDAPETDIFFGEDRMLDDKILPLYKREKNYIKYLYALSKSRIDQIGFNTLFPEFYNYLQITIDKIKEVDYNLFDELNILDCQKFLEDLEPVYFNNQDGQPIEIVRGIGVKQFKEDSKVIENNSDFVIKTTKHVHKYKPLVLPTGPFNKKLKYTTNDWNERTTVPFFDKTAIDNRILPDQGDQYPYLTQDDFLSNYIVKLPFDINSKDFLVVGANKFLIPLNKVFFQYFSVKDIIDQQLISCTERGLDSIEVNLKIPIKKGHITYSKLYNTKSKASLEPGTGKGIIIEKTLSVSVYPNIKSSSHPFTDVGMVDLNPENANPIKIHFYSDTISKQLPESKMNSIVRGKDPYLTMHTNTTEPFDALVINYGDVSNYLIPLREEVQETGGDSYKFAIDFGTTNTHIEFAIEGKGDANPFAIKPKEEQIALLFQPSSESLRTEAERTINTAQEDYLLQETIPYHFGKDQLVSIPFRSCLLQNQDISFSKPTYTFGHVNIGFDYEVNVLKNYLRPNNNLKWSNEIDNEKKLKHYIEELLLLCKTKVLKQKGDVKKTKVIWFYPVSMTPFHLQSLRNVWEESYQKIFGVSDCSFLKDYPESITPFYYYKNKEGIPVSDKPSVAIDIGGGTTDVMIYNNGKTELINSFRFAGNAIFGDGFNGNINANGFVKRFKNVIYKQLSDNDCKNELEILNTIFSEYQSSTDLINFFFSLKENKNLSSKNIQIDFDNILYKDNDFKIIFLLYYTAIFYHIAELMKLKGYPAPRNIVFSGTGSKTLNSLDKSSKISNIKKLAEEIFNHFDNNDNANINIKALGTPKEITCKGGIEIEKEKEVQQLDYKELIHVNVGNFSKPSVQTKSKSEGVKYKDLNDEYLKGIVKNTSNFYDLFEELYTKIGFQDQFGMSNKAMDTFKELRANDQLDFLKTGISQLSIDAQEEDEVAQTLFFYPIIGLLYNIAVALTEND</sequence>
<dbReference type="RefSeq" id="WP_093024975.1">
    <property type="nucleotide sequence ID" value="NZ_FPBK01000006.1"/>
</dbReference>
<evidence type="ECO:0000313" key="2">
    <source>
        <dbReference type="Proteomes" id="UP000199138"/>
    </source>
</evidence>
<keyword evidence="2" id="KW-1185">Reference proteome</keyword>
<accession>A0A1I7GXT4</accession>
<name>A0A1I7GXT4_9FLAO</name>